<dbReference type="AlphaFoldDB" id="A0A6L2KD81"/>
<proteinExistence type="predicted"/>
<reference evidence="2" key="1">
    <citation type="journal article" date="2019" name="Sci. Rep.">
        <title>Draft genome of Tanacetum cinerariifolium, the natural source of mosquito coil.</title>
        <authorList>
            <person name="Yamashiro T."/>
            <person name="Shiraishi A."/>
            <person name="Satake H."/>
            <person name="Nakayama K."/>
        </authorList>
    </citation>
    <scope>NUCLEOTIDE SEQUENCE</scope>
</reference>
<evidence type="ECO:0000256" key="1">
    <source>
        <dbReference type="SAM" id="MobiDB-lite"/>
    </source>
</evidence>
<name>A0A6L2KD81_TANCI</name>
<accession>A0A6L2KD81</accession>
<feature type="region of interest" description="Disordered" evidence="1">
    <location>
        <begin position="41"/>
        <end position="82"/>
    </location>
</feature>
<organism evidence="2">
    <name type="scientific">Tanacetum cinerariifolium</name>
    <name type="common">Dalmatian daisy</name>
    <name type="synonym">Chrysanthemum cinerariifolium</name>
    <dbReference type="NCBI Taxonomy" id="118510"/>
    <lineage>
        <taxon>Eukaryota</taxon>
        <taxon>Viridiplantae</taxon>
        <taxon>Streptophyta</taxon>
        <taxon>Embryophyta</taxon>
        <taxon>Tracheophyta</taxon>
        <taxon>Spermatophyta</taxon>
        <taxon>Magnoliopsida</taxon>
        <taxon>eudicotyledons</taxon>
        <taxon>Gunneridae</taxon>
        <taxon>Pentapetalae</taxon>
        <taxon>asterids</taxon>
        <taxon>campanulids</taxon>
        <taxon>Asterales</taxon>
        <taxon>Asteraceae</taxon>
        <taxon>Asteroideae</taxon>
        <taxon>Anthemideae</taxon>
        <taxon>Anthemidinae</taxon>
        <taxon>Tanacetum</taxon>
    </lineage>
</organism>
<comment type="caution">
    <text evidence="2">The sequence shown here is derived from an EMBL/GenBank/DDBJ whole genome shotgun (WGS) entry which is preliminary data.</text>
</comment>
<protein>
    <submittedName>
        <fullName evidence="2">Uncharacterized protein</fullName>
    </submittedName>
</protein>
<dbReference type="EMBL" id="BKCJ010002168">
    <property type="protein sequence ID" value="GEU46730.1"/>
    <property type="molecule type" value="Genomic_DNA"/>
</dbReference>
<sequence length="149" mass="17035">MFSNPPDDEKTMQNLFTWQTEILNRQVQMRDEHQSGLRSIGKGIKNLWKGKKKNTPSPQPTNHFLDDPLAAPPRPSNLLPFQSHPPLDITLHLSPITYLDHTFESLLSSPESPLSPPPLPSPQPSLMGHPIFFSVLDYHRAHCLRYFHN</sequence>
<gene>
    <name evidence="2" type="ORF">Tci_018708</name>
</gene>
<evidence type="ECO:0000313" key="2">
    <source>
        <dbReference type="EMBL" id="GEU46730.1"/>
    </source>
</evidence>